<keyword evidence="2" id="KW-1185">Reference proteome</keyword>
<gene>
    <name evidence="1" type="ORF">C1I91_13995</name>
</gene>
<dbReference type="Proteomes" id="UP000286268">
    <property type="component" value="Chromosome"/>
</dbReference>
<evidence type="ECO:0000313" key="1">
    <source>
        <dbReference type="EMBL" id="QAA32652.1"/>
    </source>
</evidence>
<evidence type="ECO:0000313" key="2">
    <source>
        <dbReference type="Proteomes" id="UP000286268"/>
    </source>
</evidence>
<proteinExistence type="predicted"/>
<dbReference type="AlphaFoldDB" id="A0A3R5UFR9"/>
<dbReference type="KEGG" id="cmah:C1I91_13995"/>
<dbReference type="EMBL" id="CP025746">
    <property type="protein sequence ID" value="QAA32652.1"/>
    <property type="molecule type" value="Genomic_DNA"/>
</dbReference>
<dbReference type="OrthoDB" id="3268378at2"/>
<sequence>MQLPNKLFSYNESIISKFPIVLRALEKEPHTVGALYVKMQKQVSSINEYIEILDALFALNKIFYDEEREVLCHAV</sequence>
<accession>A0A3R5UFR9</accession>
<dbReference type="RefSeq" id="WP_128213439.1">
    <property type="nucleotide sequence ID" value="NZ_CP025746.1"/>
</dbReference>
<reference evidence="1 2" key="1">
    <citation type="submission" date="2018-01" db="EMBL/GenBank/DDBJ databases">
        <title>Genome Sequencing and Assembly of Anaerobacter polyendosporus strain CT4.</title>
        <authorList>
            <person name="Tachaapaikoon C."/>
            <person name="Sutheeworapong S."/>
            <person name="Jenjaroenpun P."/>
            <person name="Wongsurawat T."/>
            <person name="Nookeaw I."/>
            <person name="Cheawchanlertfa P."/>
            <person name="Kosugi A."/>
            <person name="Cheevadhanarak S."/>
            <person name="Ratanakhanokchai K."/>
        </authorList>
    </citation>
    <scope>NUCLEOTIDE SEQUENCE [LARGE SCALE GENOMIC DNA]</scope>
    <source>
        <strain evidence="1 2">CT4</strain>
    </source>
</reference>
<organism evidence="1 2">
    <name type="scientific">Clostridium manihotivorum</name>
    <dbReference type="NCBI Taxonomy" id="2320868"/>
    <lineage>
        <taxon>Bacteria</taxon>
        <taxon>Bacillati</taxon>
        <taxon>Bacillota</taxon>
        <taxon>Clostridia</taxon>
        <taxon>Eubacteriales</taxon>
        <taxon>Clostridiaceae</taxon>
        <taxon>Clostridium</taxon>
    </lineage>
</organism>
<protein>
    <submittedName>
        <fullName evidence="1">Uncharacterized protein</fullName>
    </submittedName>
</protein>
<dbReference type="Pfam" id="PF20292">
    <property type="entry name" value="MC7"/>
    <property type="match status" value="1"/>
</dbReference>
<dbReference type="InterPro" id="IPR046900">
    <property type="entry name" value="ABC-3C_MC7"/>
</dbReference>
<name>A0A3R5UFR9_9CLOT</name>